<dbReference type="Pfam" id="PF00190">
    <property type="entry name" value="Cupin_1"/>
    <property type="match status" value="2"/>
</dbReference>
<feature type="domain" description="Cupin type-1" evidence="1">
    <location>
        <begin position="192"/>
        <end position="342"/>
    </location>
</feature>
<dbReference type="EMBL" id="CM017322">
    <property type="protein sequence ID" value="KAE8009057.1"/>
    <property type="molecule type" value="Genomic_DNA"/>
</dbReference>
<dbReference type="InterPro" id="IPR011051">
    <property type="entry name" value="RmlC_Cupin_sf"/>
</dbReference>
<dbReference type="Proteomes" id="UP000327013">
    <property type="component" value="Chromosome 2"/>
</dbReference>
<feature type="domain" description="Cupin type-1" evidence="1">
    <location>
        <begin position="3"/>
        <end position="159"/>
    </location>
</feature>
<dbReference type="CDD" id="cd02242">
    <property type="entry name" value="cupin_11S_legumin_N"/>
    <property type="match status" value="1"/>
</dbReference>
<sequence length="359" mass="38568">MEFDLTPKLAETIFDGDGGRYYSWSSSKFPALGEAKVGAGKLVLHPRGFALPHYADSSKLGYVLQGSDGVVGMVFPNTSEEVVLKLKKGDVIPVPRGSVSWWFNGGDSELAIVFLGETSKSYISGEFTYFLLSGAQGIMAGFSPEFLSIAYNTDKDGANKLAKSQTGVLIIKLQEGICMPEPNAEKTGKLVYNIDAALPDLRVKNGGVVSALMDDKFRFLGQVDKLSASLVKLDAEAMRSPLYAADSAVQLIYVARGSGRVQIVGINGKRVLDSEVKTGHLLVVPRYFVVAQLAGGDGLEFFSIITSQEPVLEELAGKGSVWEAFSPAVIEASLNVSPEFGKVFKSKLQKTTVLIPPQK</sequence>
<dbReference type="InterPro" id="IPR050253">
    <property type="entry name" value="Seed_Storage-Functional"/>
</dbReference>
<proteinExistence type="predicted"/>
<protein>
    <recommendedName>
        <fullName evidence="1">Cupin type-1 domain-containing protein</fullName>
    </recommendedName>
</protein>
<organism evidence="2 3">
    <name type="scientific">Carpinus fangiana</name>
    <dbReference type="NCBI Taxonomy" id="176857"/>
    <lineage>
        <taxon>Eukaryota</taxon>
        <taxon>Viridiplantae</taxon>
        <taxon>Streptophyta</taxon>
        <taxon>Embryophyta</taxon>
        <taxon>Tracheophyta</taxon>
        <taxon>Spermatophyta</taxon>
        <taxon>Magnoliopsida</taxon>
        <taxon>eudicotyledons</taxon>
        <taxon>Gunneridae</taxon>
        <taxon>Pentapetalae</taxon>
        <taxon>rosids</taxon>
        <taxon>fabids</taxon>
        <taxon>Fagales</taxon>
        <taxon>Betulaceae</taxon>
        <taxon>Carpinus</taxon>
    </lineage>
</organism>
<dbReference type="Gene3D" id="2.60.120.10">
    <property type="entry name" value="Jelly Rolls"/>
    <property type="match status" value="2"/>
</dbReference>
<dbReference type="InterPro" id="IPR014710">
    <property type="entry name" value="RmlC-like_jellyroll"/>
</dbReference>
<dbReference type="InterPro" id="IPR006045">
    <property type="entry name" value="Cupin_1"/>
</dbReference>
<keyword evidence="3" id="KW-1185">Reference proteome</keyword>
<accession>A0A5N6QPH9</accession>
<dbReference type="OrthoDB" id="735591at2759"/>
<evidence type="ECO:0000259" key="1">
    <source>
        <dbReference type="SMART" id="SM00835"/>
    </source>
</evidence>
<reference evidence="2 3" key="1">
    <citation type="submission" date="2019-06" db="EMBL/GenBank/DDBJ databases">
        <title>A chromosomal-level reference genome of Carpinus fangiana (Coryloideae, Betulaceae).</title>
        <authorList>
            <person name="Yang X."/>
            <person name="Wang Z."/>
            <person name="Zhang L."/>
            <person name="Hao G."/>
            <person name="Liu J."/>
            <person name="Yang Y."/>
        </authorList>
    </citation>
    <scope>NUCLEOTIDE SEQUENCE [LARGE SCALE GENOMIC DNA]</scope>
    <source>
        <strain evidence="2">Cfa_2016G</strain>
        <tissue evidence="2">Leaf</tissue>
    </source>
</reference>
<evidence type="ECO:0000313" key="3">
    <source>
        <dbReference type="Proteomes" id="UP000327013"/>
    </source>
</evidence>
<dbReference type="AlphaFoldDB" id="A0A5N6QPH9"/>
<dbReference type="PANTHER" id="PTHR31189">
    <property type="entry name" value="OS03G0336100 PROTEIN-RELATED"/>
    <property type="match status" value="1"/>
</dbReference>
<dbReference type="SMART" id="SM00835">
    <property type="entry name" value="Cupin_1"/>
    <property type="match status" value="2"/>
</dbReference>
<evidence type="ECO:0000313" key="2">
    <source>
        <dbReference type="EMBL" id="KAE8009057.1"/>
    </source>
</evidence>
<dbReference type="PANTHER" id="PTHR31189:SF45">
    <property type="entry name" value="OS09G0552500 PROTEIN"/>
    <property type="match status" value="1"/>
</dbReference>
<gene>
    <name evidence="2" type="ORF">FH972_005514</name>
</gene>
<dbReference type="SUPFAM" id="SSF51182">
    <property type="entry name" value="RmlC-like cupins"/>
    <property type="match status" value="1"/>
</dbReference>
<name>A0A5N6QPH9_9ROSI</name>
<dbReference type="CDD" id="cd02243">
    <property type="entry name" value="cupin_11S_legumin_C"/>
    <property type="match status" value="1"/>
</dbReference>